<feature type="compositionally biased region" description="Basic and acidic residues" evidence="1">
    <location>
        <begin position="1"/>
        <end position="10"/>
    </location>
</feature>
<evidence type="ECO:0000256" key="1">
    <source>
        <dbReference type="SAM" id="MobiDB-lite"/>
    </source>
</evidence>
<sequence length="93" mass="9900">MTSDIHEAGEPKSSAPARPKTVSFGENLINSPSVKLIIISVVTMLLLIPSTFVWILVDDAPTGRGKSPGKSKGPGAEARKSTGPISWFPFQRP</sequence>
<proteinExistence type="predicted"/>
<organism evidence="3 4">
    <name type="scientific">Roseibium aggregatum</name>
    <dbReference type="NCBI Taxonomy" id="187304"/>
    <lineage>
        <taxon>Bacteria</taxon>
        <taxon>Pseudomonadati</taxon>
        <taxon>Pseudomonadota</taxon>
        <taxon>Alphaproteobacteria</taxon>
        <taxon>Hyphomicrobiales</taxon>
        <taxon>Stappiaceae</taxon>
        <taxon>Roseibium</taxon>
    </lineage>
</organism>
<evidence type="ECO:0000256" key="2">
    <source>
        <dbReference type="SAM" id="Phobius"/>
    </source>
</evidence>
<dbReference type="RefSeq" id="WP_190294460.1">
    <property type="nucleotide sequence ID" value="NZ_JABFCZ010000082.1"/>
</dbReference>
<dbReference type="Proteomes" id="UP000598467">
    <property type="component" value="Unassembled WGS sequence"/>
</dbReference>
<keyword evidence="2" id="KW-0472">Membrane</keyword>
<evidence type="ECO:0000313" key="4">
    <source>
        <dbReference type="Proteomes" id="UP000598467"/>
    </source>
</evidence>
<dbReference type="EMBL" id="JABFCZ010000082">
    <property type="protein sequence ID" value="MBD1549786.1"/>
    <property type="molecule type" value="Genomic_DNA"/>
</dbReference>
<accession>A0A926S8E4</accession>
<comment type="caution">
    <text evidence="3">The sequence shown here is derived from an EMBL/GenBank/DDBJ whole genome shotgun (WGS) entry which is preliminary data.</text>
</comment>
<feature type="region of interest" description="Disordered" evidence="1">
    <location>
        <begin position="1"/>
        <end position="22"/>
    </location>
</feature>
<protein>
    <submittedName>
        <fullName evidence="3">Uncharacterized protein</fullName>
    </submittedName>
</protein>
<gene>
    <name evidence="3" type="ORF">HK439_26395</name>
</gene>
<feature type="region of interest" description="Disordered" evidence="1">
    <location>
        <begin position="60"/>
        <end position="93"/>
    </location>
</feature>
<dbReference type="AlphaFoldDB" id="A0A926S8E4"/>
<feature type="transmembrane region" description="Helical" evidence="2">
    <location>
        <begin position="36"/>
        <end position="57"/>
    </location>
</feature>
<name>A0A926S8E4_9HYPH</name>
<keyword evidence="2" id="KW-1133">Transmembrane helix</keyword>
<keyword evidence="2" id="KW-0812">Transmembrane</keyword>
<evidence type="ECO:0000313" key="3">
    <source>
        <dbReference type="EMBL" id="MBD1549786.1"/>
    </source>
</evidence>
<reference evidence="3" key="1">
    <citation type="submission" date="2020-05" db="EMBL/GenBank/DDBJ databases">
        <title>Identification of trans-AT polyketide cluster in two marine bacteria, producers of a novel glutaramide-containing polyketide sesbanimide D and analogs.</title>
        <authorList>
            <person name="Kacar D."/>
            <person name="Rodriguez P."/>
            <person name="Canedo L."/>
            <person name="Gonzalez E."/>
            <person name="Galan B."/>
            <person name="De La Calle F."/>
            <person name="Garcia J.L."/>
        </authorList>
    </citation>
    <scope>NUCLEOTIDE SEQUENCE</scope>
    <source>
        <strain evidence="3">PHM038</strain>
    </source>
</reference>